<dbReference type="AlphaFoldDB" id="A0A0E9UL82"/>
<name>A0A0E9UL82_ANGAN</name>
<organism evidence="1">
    <name type="scientific">Anguilla anguilla</name>
    <name type="common">European freshwater eel</name>
    <name type="synonym">Muraena anguilla</name>
    <dbReference type="NCBI Taxonomy" id="7936"/>
    <lineage>
        <taxon>Eukaryota</taxon>
        <taxon>Metazoa</taxon>
        <taxon>Chordata</taxon>
        <taxon>Craniata</taxon>
        <taxon>Vertebrata</taxon>
        <taxon>Euteleostomi</taxon>
        <taxon>Actinopterygii</taxon>
        <taxon>Neopterygii</taxon>
        <taxon>Teleostei</taxon>
        <taxon>Anguilliformes</taxon>
        <taxon>Anguillidae</taxon>
        <taxon>Anguilla</taxon>
    </lineage>
</organism>
<dbReference type="EMBL" id="GBXM01042025">
    <property type="protein sequence ID" value="JAH66552.1"/>
    <property type="molecule type" value="Transcribed_RNA"/>
</dbReference>
<evidence type="ECO:0000313" key="1">
    <source>
        <dbReference type="EMBL" id="JAH66552.1"/>
    </source>
</evidence>
<sequence length="43" mass="5062">MSPGENAVWDVQVTQQVQQDAVLTKIITHECNWLLHYDIITHW</sequence>
<accession>A0A0E9UL82</accession>
<reference evidence="1" key="2">
    <citation type="journal article" date="2015" name="Fish Shellfish Immunol.">
        <title>Early steps in the European eel (Anguilla anguilla)-Vibrio vulnificus interaction in the gills: Role of the RtxA13 toxin.</title>
        <authorList>
            <person name="Callol A."/>
            <person name="Pajuelo D."/>
            <person name="Ebbesson L."/>
            <person name="Teles M."/>
            <person name="MacKenzie S."/>
            <person name="Amaro C."/>
        </authorList>
    </citation>
    <scope>NUCLEOTIDE SEQUENCE</scope>
</reference>
<protein>
    <submittedName>
        <fullName evidence="1">Uncharacterized protein</fullName>
    </submittedName>
</protein>
<reference evidence="1" key="1">
    <citation type="submission" date="2014-11" db="EMBL/GenBank/DDBJ databases">
        <authorList>
            <person name="Amaro Gonzalez C."/>
        </authorList>
    </citation>
    <scope>NUCLEOTIDE SEQUENCE</scope>
</reference>
<proteinExistence type="predicted"/>